<evidence type="ECO:0000256" key="4">
    <source>
        <dbReference type="ARBA" id="ARBA00011218"/>
    </source>
</evidence>
<evidence type="ECO:0000259" key="13">
    <source>
        <dbReference type="Pfam" id="PF01729"/>
    </source>
</evidence>
<dbReference type="EC" id="2.4.2.19" evidence="5 12"/>
<keyword evidence="16" id="KW-1185">Reference proteome</keyword>
<comment type="caution">
    <text evidence="15">The sequence shown here is derived from an EMBL/GenBank/DDBJ whole genome shotgun (WGS) entry which is preliminary data.</text>
</comment>
<evidence type="ECO:0000256" key="8">
    <source>
        <dbReference type="ARBA" id="ARBA00022676"/>
    </source>
</evidence>
<dbReference type="Gene3D" id="3.90.1170.20">
    <property type="entry name" value="Quinolinate phosphoribosyl transferase, N-terminal domain"/>
    <property type="match status" value="1"/>
</dbReference>
<evidence type="ECO:0000256" key="9">
    <source>
        <dbReference type="ARBA" id="ARBA00022679"/>
    </source>
</evidence>
<keyword evidence="9 12" id="KW-0808">Transferase</keyword>
<dbReference type="PANTHER" id="PTHR32179">
    <property type="entry name" value="NICOTINATE-NUCLEOTIDE PYROPHOSPHORYLASE [CARBOXYLATING]"/>
    <property type="match status" value="1"/>
</dbReference>
<sequence length="297" mass="31625">MPPLSTGNPAHLLPPSWKTQVTAWLAEDTPNFDPAGFVVGDTPRVATLWAKSPGLLAGRPFADQVFLQCGCEAPEWHVQDGDSICCDASSPVAVATIRGPARGLLLAERVALNILARCSGIATKSHQLVSSLRAAGYQGLLAGTRKTTPGFRLVEKYGMLVGGVDAHRMDLSAMVMLKDNHVWSRGSIADAVAAAKSVAGFALKIEVEVQSEAEADEAIEAGADVVMLDNFSPDGVRVAAASLKERWRGKRHFLLEVSGGLRSDNVGPYVCHDVDIISTSSIHQGVPHVDFSMKIQH</sequence>
<feature type="domain" description="Quinolinate phosphoribosyl transferase C-terminal" evidence="13">
    <location>
        <begin position="121"/>
        <end position="294"/>
    </location>
</feature>
<comment type="function">
    <text evidence="1 12">Involved in the catabolism of quinolinic acid (QA).</text>
</comment>
<evidence type="ECO:0000256" key="2">
    <source>
        <dbReference type="ARBA" id="ARBA00004893"/>
    </source>
</evidence>
<dbReference type="SUPFAM" id="SSF51690">
    <property type="entry name" value="Nicotinate/Quinolinate PRTase C-terminal domain-like"/>
    <property type="match status" value="1"/>
</dbReference>
<dbReference type="Gene3D" id="3.20.20.70">
    <property type="entry name" value="Aldolase class I"/>
    <property type="match status" value="1"/>
</dbReference>
<comment type="subunit">
    <text evidence="4 12">Hexamer formed by 3 homodimers.</text>
</comment>
<dbReference type="OrthoDB" id="10067394at2759"/>
<keyword evidence="7 12" id="KW-0662">Pyridine nucleotide biosynthesis</keyword>
<dbReference type="PIRSF" id="PIRSF006250">
    <property type="entry name" value="NadC_ModD"/>
    <property type="match status" value="1"/>
</dbReference>
<dbReference type="GO" id="GO:0004514">
    <property type="term" value="F:nicotinate-nucleotide diphosphorylase (carboxylating) activity"/>
    <property type="evidence" value="ECO:0007669"/>
    <property type="project" value="UniProtKB-EC"/>
</dbReference>
<dbReference type="InterPro" id="IPR027277">
    <property type="entry name" value="NadC/ModD"/>
</dbReference>
<reference evidence="15 16" key="2">
    <citation type="journal article" date="2017" name="Sci. Rep.">
        <title>Ant-infecting Ophiocordyceps genomes reveal a high diversity of potential behavioral manipulation genes and a possible major role for enterotoxins.</title>
        <authorList>
            <person name="de Bekker C."/>
            <person name="Ohm R.A."/>
            <person name="Evans H.C."/>
            <person name="Brachmann A."/>
            <person name="Hughes D.P."/>
        </authorList>
    </citation>
    <scope>NUCLEOTIDE SEQUENCE [LARGE SCALE GENOMIC DNA]</scope>
    <source>
        <strain evidence="15 16">SC16a</strain>
    </source>
</reference>
<feature type="domain" description="Quinolinate phosphoribosyl transferase N-terminal" evidence="14">
    <location>
        <begin position="40"/>
        <end position="119"/>
    </location>
</feature>
<dbReference type="EMBL" id="LAZP02000368">
    <property type="protein sequence ID" value="PFH57767.1"/>
    <property type="molecule type" value="Genomic_DNA"/>
</dbReference>
<dbReference type="UniPathway" id="UPA00253">
    <property type="reaction ID" value="UER00331"/>
</dbReference>
<evidence type="ECO:0000256" key="1">
    <source>
        <dbReference type="ARBA" id="ARBA00003237"/>
    </source>
</evidence>
<dbReference type="InterPro" id="IPR037128">
    <property type="entry name" value="Quinolinate_PRibosylTase_N_sf"/>
</dbReference>
<keyword evidence="8 12" id="KW-0328">Glycosyltransferase</keyword>
<dbReference type="STRING" id="268505.A0A2A9PA17"/>
<evidence type="ECO:0000256" key="3">
    <source>
        <dbReference type="ARBA" id="ARBA00009400"/>
    </source>
</evidence>
<dbReference type="FunFam" id="3.20.20.70:FF:000090">
    <property type="entry name" value="Nicotinate-nucleotide pyrophosphorylase [carboxylating]"/>
    <property type="match status" value="1"/>
</dbReference>
<accession>A0A2A9PA17</accession>
<organism evidence="15 16">
    <name type="scientific">Ophiocordyceps unilateralis</name>
    <name type="common">Zombie-ant fungus</name>
    <name type="synonym">Torrubia unilateralis</name>
    <dbReference type="NCBI Taxonomy" id="268505"/>
    <lineage>
        <taxon>Eukaryota</taxon>
        <taxon>Fungi</taxon>
        <taxon>Dikarya</taxon>
        <taxon>Ascomycota</taxon>
        <taxon>Pezizomycotina</taxon>
        <taxon>Sordariomycetes</taxon>
        <taxon>Hypocreomycetidae</taxon>
        <taxon>Hypocreales</taxon>
        <taxon>Ophiocordycipitaceae</taxon>
        <taxon>Ophiocordyceps</taxon>
    </lineage>
</organism>
<evidence type="ECO:0000256" key="5">
    <source>
        <dbReference type="ARBA" id="ARBA00011944"/>
    </source>
</evidence>
<dbReference type="SUPFAM" id="SSF54675">
    <property type="entry name" value="Nicotinate/Quinolinate PRTase N-terminal domain-like"/>
    <property type="match status" value="1"/>
</dbReference>
<evidence type="ECO:0000256" key="10">
    <source>
        <dbReference type="ARBA" id="ARBA00033102"/>
    </source>
</evidence>
<comment type="pathway">
    <text evidence="2 12">Cofactor biosynthesis; NAD(+) biosynthesis; nicotinate D-ribonucleotide from quinolinate: step 1/1.</text>
</comment>
<dbReference type="Pfam" id="PF02749">
    <property type="entry name" value="QRPTase_N"/>
    <property type="match status" value="1"/>
</dbReference>
<reference evidence="15 16" key="1">
    <citation type="journal article" date="2015" name="BMC Genomics">
        <title>Gene expression during zombie ant biting behavior reflects the complexity underlying fungal parasitic behavioral manipulation.</title>
        <authorList>
            <person name="de Bekker C."/>
            <person name="Ohm R.A."/>
            <person name="Loreto R.G."/>
            <person name="Sebastian A."/>
            <person name="Albert I."/>
            <person name="Merrow M."/>
            <person name="Brachmann A."/>
            <person name="Hughes D.P."/>
        </authorList>
    </citation>
    <scope>NUCLEOTIDE SEQUENCE [LARGE SCALE GENOMIC DNA]</scope>
    <source>
        <strain evidence="15 16">SC16a</strain>
    </source>
</reference>
<protein>
    <recommendedName>
        <fullName evidence="6 12">Nicotinate-nucleotide pyrophosphorylase [carboxylating]</fullName>
        <ecNumber evidence="5 12">2.4.2.19</ecNumber>
    </recommendedName>
    <alternativeName>
        <fullName evidence="10 12">Quinolinate phosphoribosyltransferase [decarboxylating]</fullName>
    </alternativeName>
</protein>
<evidence type="ECO:0000256" key="11">
    <source>
        <dbReference type="ARBA" id="ARBA00047445"/>
    </source>
</evidence>
<dbReference type="InterPro" id="IPR036068">
    <property type="entry name" value="Nicotinate_pribotase-like_C"/>
</dbReference>
<comment type="similarity">
    <text evidence="3 12">Belongs to the NadC/ModD family.</text>
</comment>
<dbReference type="InterPro" id="IPR004393">
    <property type="entry name" value="NadC"/>
</dbReference>
<dbReference type="GO" id="GO:0034213">
    <property type="term" value="P:quinolinate catabolic process"/>
    <property type="evidence" value="ECO:0007669"/>
    <property type="project" value="TreeGrafter"/>
</dbReference>
<dbReference type="CDD" id="cd01572">
    <property type="entry name" value="QPRTase"/>
    <property type="match status" value="1"/>
</dbReference>
<dbReference type="Proteomes" id="UP000037136">
    <property type="component" value="Unassembled WGS sequence"/>
</dbReference>
<evidence type="ECO:0000256" key="6">
    <source>
        <dbReference type="ARBA" id="ARBA00020990"/>
    </source>
</evidence>
<dbReference type="GO" id="GO:0005737">
    <property type="term" value="C:cytoplasm"/>
    <property type="evidence" value="ECO:0007669"/>
    <property type="project" value="TreeGrafter"/>
</dbReference>
<comment type="catalytic activity">
    <reaction evidence="11 12">
        <text>nicotinate beta-D-ribonucleotide + CO2 + diphosphate = quinolinate + 5-phospho-alpha-D-ribose 1-diphosphate + 2 H(+)</text>
        <dbReference type="Rhea" id="RHEA:12733"/>
        <dbReference type="ChEBI" id="CHEBI:15378"/>
        <dbReference type="ChEBI" id="CHEBI:16526"/>
        <dbReference type="ChEBI" id="CHEBI:29959"/>
        <dbReference type="ChEBI" id="CHEBI:33019"/>
        <dbReference type="ChEBI" id="CHEBI:57502"/>
        <dbReference type="ChEBI" id="CHEBI:58017"/>
        <dbReference type="EC" id="2.4.2.19"/>
    </reaction>
</comment>
<dbReference type="GO" id="GO:0009435">
    <property type="term" value="P:NAD+ biosynthetic process"/>
    <property type="evidence" value="ECO:0007669"/>
    <property type="project" value="UniProtKB-UniPathway"/>
</dbReference>
<dbReference type="InterPro" id="IPR022412">
    <property type="entry name" value="Quinolinate_PRibosylTrfase_N"/>
</dbReference>
<evidence type="ECO:0000313" key="16">
    <source>
        <dbReference type="Proteomes" id="UP000037136"/>
    </source>
</evidence>
<proteinExistence type="inferred from homology"/>
<dbReference type="AlphaFoldDB" id="A0A2A9PA17"/>
<dbReference type="NCBIfam" id="TIGR00078">
    <property type="entry name" value="nadC"/>
    <property type="match status" value="1"/>
</dbReference>
<evidence type="ECO:0000256" key="12">
    <source>
        <dbReference type="PIRNR" id="PIRNR006250"/>
    </source>
</evidence>
<gene>
    <name evidence="15" type="ORF">XA68_14594</name>
</gene>
<dbReference type="Pfam" id="PF01729">
    <property type="entry name" value="QRPTase_C"/>
    <property type="match status" value="1"/>
</dbReference>
<dbReference type="InterPro" id="IPR002638">
    <property type="entry name" value="Quinolinate_PRibosylTrfase_C"/>
</dbReference>
<name>A0A2A9PA17_OPHUN</name>
<evidence type="ECO:0000256" key="7">
    <source>
        <dbReference type="ARBA" id="ARBA00022642"/>
    </source>
</evidence>
<dbReference type="PANTHER" id="PTHR32179:SF3">
    <property type="entry name" value="NICOTINATE-NUCLEOTIDE PYROPHOSPHORYLASE [CARBOXYLATING]"/>
    <property type="match status" value="1"/>
</dbReference>
<evidence type="ECO:0000259" key="14">
    <source>
        <dbReference type="Pfam" id="PF02749"/>
    </source>
</evidence>
<dbReference type="InterPro" id="IPR013785">
    <property type="entry name" value="Aldolase_TIM"/>
</dbReference>
<evidence type="ECO:0000313" key="15">
    <source>
        <dbReference type="EMBL" id="PFH57767.1"/>
    </source>
</evidence>